<dbReference type="CDD" id="cd03192">
    <property type="entry name" value="GST_C_Sigma_like"/>
    <property type="match status" value="1"/>
</dbReference>
<dbReference type="Gene3D" id="3.40.30.10">
    <property type="entry name" value="Glutaredoxin"/>
    <property type="match status" value="1"/>
</dbReference>
<evidence type="ECO:0000313" key="4">
    <source>
        <dbReference type="EMBL" id="CAE8653513.1"/>
    </source>
</evidence>
<feature type="domain" description="GST N-terminal" evidence="1">
    <location>
        <begin position="21"/>
        <end position="115"/>
    </location>
</feature>
<dbReference type="PANTHER" id="PTHR11571:SF150">
    <property type="entry name" value="GLUTATHIONE S-TRANSFERASE"/>
    <property type="match status" value="1"/>
</dbReference>
<dbReference type="SUPFAM" id="SSF47616">
    <property type="entry name" value="GST C-terminal domain-like"/>
    <property type="match status" value="1"/>
</dbReference>
<dbReference type="GO" id="GO:0006749">
    <property type="term" value="P:glutathione metabolic process"/>
    <property type="evidence" value="ECO:0007669"/>
    <property type="project" value="TreeGrafter"/>
</dbReference>
<dbReference type="InterPro" id="IPR004045">
    <property type="entry name" value="Glutathione_S-Trfase_N"/>
</dbReference>
<dbReference type="InterPro" id="IPR010987">
    <property type="entry name" value="Glutathione-S-Trfase_C-like"/>
</dbReference>
<dbReference type="AlphaFoldDB" id="A0A813IMR4"/>
<feature type="domain" description="GST C-terminal" evidence="2">
    <location>
        <begin position="117"/>
        <end position="245"/>
    </location>
</feature>
<evidence type="ECO:0000313" key="3">
    <source>
        <dbReference type="EMBL" id="CAE8597521.1"/>
    </source>
</evidence>
<evidence type="ECO:0008006" key="8">
    <source>
        <dbReference type="Google" id="ProtNLM"/>
    </source>
</evidence>
<reference evidence="4" key="1">
    <citation type="submission" date="2021-02" db="EMBL/GenBank/DDBJ databases">
        <authorList>
            <person name="Dougan E. K."/>
            <person name="Rhodes N."/>
            <person name="Thang M."/>
            <person name="Chan C."/>
        </authorList>
    </citation>
    <scope>NUCLEOTIDE SEQUENCE</scope>
</reference>
<dbReference type="OMA" id="EHFACIE"/>
<dbReference type="InterPro" id="IPR050213">
    <property type="entry name" value="GST_superfamily"/>
</dbReference>
<dbReference type="PROSITE" id="PS50404">
    <property type="entry name" value="GST_NTER"/>
    <property type="match status" value="1"/>
</dbReference>
<dbReference type="SUPFAM" id="SSF52833">
    <property type="entry name" value="Thioredoxin-like"/>
    <property type="match status" value="1"/>
</dbReference>
<dbReference type="InterPro" id="IPR004046">
    <property type="entry name" value="GST_C"/>
</dbReference>
<dbReference type="InterPro" id="IPR036282">
    <property type="entry name" value="Glutathione-S-Trfase_C_sf"/>
</dbReference>
<dbReference type="Proteomes" id="UP000626109">
    <property type="component" value="Unassembled WGS sequence"/>
</dbReference>
<protein>
    <recommendedName>
        <fullName evidence="8">Glutathione transferase</fullName>
    </recommendedName>
</protein>
<dbReference type="PROSITE" id="PS50405">
    <property type="entry name" value="GST_CTER"/>
    <property type="match status" value="1"/>
</dbReference>
<dbReference type="EMBL" id="CAJNNV010009550">
    <property type="protein sequence ID" value="CAE8597521.1"/>
    <property type="molecule type" value="Genomic_DNA"/>
</dbReference>
<comment type="caution">
    <text evidence="4">The sequence shown here is derived from an EMBL/GenBank/DDBJ whole genome shotgun (WGS) entry which is preliminary data.</text>
</comment>
<dbReference type="Pfam" id="PF02798">
    <property type="entry name" value="GST_N"/>
    <property type="match status" value="1"/>
</dbReference>
<gene>
    <name evidence="3" type="ORF">PGLA1383_LOCUS15963</name>
    <name evidence="4" type="ORF">PGLA2088_LOCUS10449</name>
    <name evidence="5" type="ORF">PGLA2088_LOCUS24442</name>
</gene>
<organism evidence="4 6">
    <name type="scientific">Polarella glacialis</name>
    <name type="common">Dinoflagellate</name>
    <dbReference type="NCBI Taxonomy" id="89957"/>
    <lineage>
        <taxon>Eukaryota</taxon>
        <taxon>Sar</taxon>
        <taxon>Alveolata</taxon>
        <taxon>Dinophyceae</taxon>
        <taxon>Suessiales</taxon>
        <taxon>Suessiaceae</taxon>
        <taxon>Polarella</taxon>
    </lineage>
</organism>
<evidence type="ECO:0000259" key="2">
    <source>
        <dbReference type="PROSITE" id="PS50405"/>
    </source>
</evidence>
<dbReference type="Pfam" id="PF14497">
    <property type="entry name" value="GST_C_3"/>
    <property type="match status" value="1"/>
</dbReference>
<dbReference type="Gene3D" id="1.20.1050.10">
    <property type="match status" value="1"/>
</dbReference>
<dbReference type="InterPro" id="IPR036249">
    <property type="entry name" value="Thioredoxin-like_sf"/>
</dbReference>
<dbReference type="SFLD" id="SFLDS00019">
    <property type="entry name" value="Glutathione_Transferase_(cytos"/>
    <property type="match status" value="1"/>
</dbReference>
<dbReference type="SFLD" id="SFLDG01205">
    <property type="entry name" value="AMPS.1"/>
    <property type="match status" value="1"/>
</dbReference>
<dbReference type="SFLD" id="SFLDG00363">
    <property type="entry name" value="AMPS_(cytGST):_Alpha-__Mu-__Pi"/>
    <property type="match status" value="1"/>
</dbReference>
<evidence type="ECO:0000313" key="6">
    <source>
        <dbReference type="Proteomes" id="UP000626109"/>
    </source>
</evidence>
<dbReference type="OrthoDB" id="422574at2759"/>
<evidence type="ECO:0000259" key="1">
    <source>
        <dbReference type="PROSITE" id="PS50404"/>
    </source>
</evidence>
<evidence type="ECO:0000313" key="5">
    <source>
        <dbReference type="EMBL" id="CAE8685381.1"/>
    </source>
</evidence>
<dbReference type="EMBL" id="CAJNNW010026439">
    <property type="protein sequence ID" value="CAE8685381.1"/>
    <property type="molecule type" value="Genomic_DNA"/>
</dbReference>
<keyword evidence="7" id="KW-1185">Reference proteome</keyword>
<dbReference type="PANTHER" id="PTHR11571">
    <property type="entry name" value="GLUTATHIONE S-TRANSFERASE"/>
    <property type="match status" value="1"/>
</dbReference>
<dbReference type="Proteomes" id="UP000654075">
    <property type="component" value="Unassembled WGS sequence"/>
</dbReference>
<accession>A0A813IMR4</accession>
<dbReference type="GO" id="GO:0004364">
    <property type="term" value="F:glutathione transferase activity"/>
    <property type="evidence" value="ECO:0007669"/>
    <property type="project" value="TreeGrafter"/>
</dbReference>
<name>A0A813IMR4_POLGL</name>
<evidence type="ECO:0000313" key="7">
    <source>
        <dbReference type="Proteomes" id="UP000654075"/>
    </source>
</evidence>
<sequence>MFCCDTPDVNPARNLEFSAMPSYKLVYFDARGIAENARMLFAVAKQPFEDVRLSLTFGTPGDFSTIKRPEFDAAKAAGELDASLGKVPCLEVDGVKIGQSKAIERYLARELGLMGSSAMEAAQVDSLGETVRDIKDAYQKVRSIAGADEKKLALDNWFAEGLPDWVKLVEKSVPAGPGPFLVGGKVSAADLSFYTLLLAPSGFFDNTEGAKASFQSCPKIKAALEAVDALPQLQDYLSKRKVTPI</sequence>
<proteinExistence type="predicted"/>
<dbReference type="CDD" id="cd03039">
    <property type="entry name" value="GST_N_Sigma_like"/>
    <property type="match status" value="1"/>
</dbReference>
<dbReference type="InterPro" id="IPR040079">
    <property type="entry name" value="Glutathione_S-Trfase"/>
</dbReference>
<dbReference type="EMBL" id="CAJNNW010011717">
    <property type="protein sequence ID" value="CAE8653513.1"/>
    <property type="molecule type" value="Genomic_DNA"/>
</dbReference>